<protein>
    <submittedName>
        <fullName evidence="1">Uncharacterized protein</fullName>
    </submittedName>
</protein>
<accession>A0A410S2X9</accession>
<reference evidence="1 2" key="1">
    <citation type="submission" date="2018-12" db="EMBL/GenBank/DDBJ databases">
        <title>Complete Genome Sequence of the Corallopyronin A producing Myxobacterium Corallococcus coralloides B035.</title>
        <authorList>
            <person name="Bouhired S.M."/>
            <person name="Rupp O."/>
            <person name="Blom J."/>
            <person name="Schaeberle T.F."/>
            <person name="Kehraus S."/>
            <person name="Schiefer A."/>
            <person name="Pfarr K."/>
            <person name="Goesmann A."/>
            <person name="Hoerauf A."/>
            <person name="Koenig G.M."/>
        </authorList>
    </citation>
    <scope>NUCLEOTIDE SEQUENCE [LARGE SCALE GENOMIC DNA]</scope>
    <source>
        <strain evidence="1 2">B035</strain>
    </source>
</reference>
<organism evidence="1 2">
    <name type="scientific">Corallococcus coralloides</name>
    <name type="common">Myxococcus coralloides</name>
    <dbReference type="NCBI Taxonomy" id="184914"/>
    <lineage>
        <taxon>Bacteria</taxon>
        <taxon>Pseudomonadati</taxon>
        <taxon>Myxococcota</taxon>
        <taxon>Myxococcia</taxon>
        <taxon>Myxococcales</taxon>
        <taxon>Cystobacterineae</taxon>
        <taxon>Myxococcaceae</taxon>
        <taxon>Corallococcus</taxon>
    </lineage>
</organism>
<name>A0A410S2X9_CORCK</name>
<dbReference type="Proteomes" id="UP000288758">
    <property type="component" value="Chromosome"/>
</dbReference>
<gene>
    <name evidence="1" type="ORF">EJ065_6999</name>
</gene>
<sequence length="289" mass="31555">MRATVSSRGMVTGLVALLLTQAGCTTSSEYVRGERLRESSLGEKHTDTLRTNVDPSYVASVVVARNTCTEVSTEFSRKRIDTKESPPMGSLILGVAMLGGGLVLMSQSGDSSDEEDDDGLTSALGIGLSAAAIYPLVTALTDKDVRQVEVATGEVEDVRTERCEDRSFTLKTPLQWSVVMGSTQRKGRTGSDGTVALSSLLHEMVAESVTEEASIRQLVAGRGIGFQLEFERTPAATFRLDSRSLPDAYFRRFAEQYRQRLEGDARARFENCELIGKSARESLECYWSQ</sequence>
<evidence type="ECO:0000313" key="2">
    <source>
        <dbReference type="Proteomes" id="UP000288758"/>
    </source>
</evidence>
<evidence type="ECO:0000313" key="1">
    <source>
        <dbReference type="EMBL" id="QAT88524.1"/>
    </source>
</evidence>
<dbReference type="EMBL" id="CP034669">
    <property type="protein sequence ID" value="QAT88524.1"/>
    <property type="molecule type" value="Genomic_DNA"/>
</dbReference>
<proteinExistence type="predicted"/>
<dbReference type="AlphaFoldDB" id="A0A410S2X9"/>